<dbReference type="RefSeq" id="WP_090981010.1">
    <property type="nucleotide sequence ID" value="NZ_FOJM01000003.1"/>
</dbReference>
<protein>
    <recommendedName>
        <fullName evidence="2">Fibronectin type-III domain-containing protein</fullName>
    </recommendedName>
</protein>
<dbReference type="STRING" id="332999.SAMN04488511_103157"/>
<reference evidence="4" key="1">
    <citation type="submission" date="2016-10" db="EMBL/GenBank/DDBJ databases">
        <authorList>
            <person name="Varghese N."/>
            <person name="Submissions S."/>
        </authorList>
    </citation>
    <scope>NUCLEOTIDE SEQUENCE [LARGE SCALE GENOMIC DNA]</scope>
    <source>
        <strain evidence="4">DSM 18130</strain>
    </source>
</reference>
<keyword evidence="4" id="KW-1185">Reference proteome</keyword>
<name>A0A1I0STH4_9SPHI</name>
<dbReference type="SUPFAM" id="SSF51126">
    <property type="entry name" value="Pectin lyase-like"/>
    <property type="match status" value="1"/>
</dbReference>
<dbReference type="InterPro" id="IPR013783">
    <property type="entry name" value="Ig-like_fold"/>
</dbReference>
<gene>
    <name evidence="3" type="ORF">SAMN04488511_103157</name>
</gene>
<dbReference type="Proteomes" id="UP000198836">
    <property type="component" value="Unassembled WGS sequence"/>
</dbReference>
<dbReference type="InterPro" id="IPR011050">
    <property type="entry name" value="Pectin_lyase_fold/virulence"/>
</dbReference>
<dbReference type="EMBL" id="FOJM01000003">
    <property type="protein sequence ID" value="SFA42799.1"/>
    <property type="molecule type" value="Genomic_DNA"/>
</dbReference>
<dbReference type="CDD" id="cd00063">
    <property type="entry name" value="FN3"/>
    <property type="match status" value="1"/>
</dbReference>
<dbReference type="Gene3D" id="2.60.40.10">
    <property type="entry name" value="Immunoglobulins"/>
    <property type="match status" value="1"/>
</dbReference>
<organism evidence="3 4">
    <name type="scientific">Pedobacter suwonensis</name>
    <dbReference type="NCBI Taxonomy" id="332999"/>
    <lineage>
        <taxon>Bacteria</taxon>
        <taxon>Pseudomonadati</taxon>
        <taxon>Bacteroidota</taxon>
        <taxon>Sphingobacteriia</taxon>
        <taxon>Sphingobacteriales</taxon>
        <taxon>Sphingobacteriaceae</taxon>
        <taxon>Pedobacter</taxon>
    </lineage>
</organism>
<dbReference type="AlphaFoldDB" id="A0A1I0STH4"/>
<dbReference type="Pfam" id="PF16318">
    <property type="entry name" value="DUF4957"/>
    <property type="match status" value="1"/>
</dbReference>
<proteinExistence type="predicted"/>
<evidence type="ECO:0000259" key="2">
    <source>
        <dbReference type="PROSITE" id="PS50853"/>
    </source>
</evidence>
<dbReference type="SUPFAM" id="SSF49265">
    <property type="entry name" value="Fibronectin type III"/>
    <property type="match status" value="1"/>
</dbReference>
<evidence type="ECO:0000313" key="4">
    <source>
        <dbReference type="Proteomes" id="UP000198836"/>
    </source>
</evidence>
<dbReference type="InterPro" id="IPR036116">
    <property type="entry name" value="FN3_sf"/>
</dbReference>
<sequence length="521" mass="55620">MKKINRHIYHFLLMATVCLSACKKNNLEEITKLEVDRVFSTPGLTATIVNKTGVKLTWNAVPNATSYTVEVYDNADFTGTPVKSITSITTAQLPYTITGLIGDTQYAIRVKGVAQGIADSKWVSTSAKTDTEQIFQTVNQTKLTASSVVLNWPPGETATTITILPGNITHTVTAAEIAAGEATITGLTGETDYSAKLLAGTKVRGTATFTTLYNFTGATLVSPSDNLATLIANATAGTVFGLAPGTYTVNADVIASKSITIRGTKPNDRPIINGMVLRLKANAGLTVKDVILDGTGSLNGNQTFIYDEASDNAYGNFVLENSVVRNYTKGLFYVNLKVLIESVTFKGNIINNIECNGGDFIDFRSGLTKTLNFTNNTVYAAVLARDFIRMDPAGSTNFPSIISVINVFTNTLNGISNGASNRLFYVRLAKHEIYFSKNIVASSGGILTNQLSTNIVAGNFTANNYFAAPTFISGSATAGAKYDAGTYTTLNPGFTSPATGNFTISQQDLKTNGIGDPRWRN</sequence>
<keyword evidence="1" id="KW-0677">Repeat</keyword>
<feature type="domain" description="Fibronectin type-III" evidence="2">
    <location>
        <begin position="41"/>
        <end position="134"/>
    </location>
</feature>
<dbReference type="InterPro" id="IPR033427">
    <property type="entry name" value="DUF5123"/>
</dbReference>
<accession>A0A1I0STH4</accession>
<dbReference type="InterPro" id="IPR050991">
    <property type="entry name" value="ECM_Regulatory_Proteins"/>
</dbReference>
<dbReference type="PANTHER" id="PTHR46708">
    <property type="entry name" value="TENASCIN"/>
    <property type="match status" value="1"/>
</dbReference>
<dbReference type="InterPro" id="IPR032530">
    <property type="entry name" value="DUF4957"/>
</dbReference>
<dbReference type="OrthoDB" id="691503at2"/>
<evidence type="ECO:0000313" key="3">
    <source>
        <dbReference type="EMBL" id="SFA42799.1"/>
    </source>
</evidence>
<dbReference type="InterPro" id="IPR003961">
    <property type="entry name" value="FN3_dom"/>
</dbReference>
<dbReference type="SMART" id="SM00060">
    <property type="entry name" value="FN3"/>
    <property type="match status" value="2"/>
</dbReference>
<dbReference type="PANTHER" id="PTHR46708:SF2">
    <property type="entry name" value="FIBRONECTIN TYPE-III DOMAIN-CONTAINING PROTEIN"/>
    <property type="match status" value="1"/>
</dbReference>
<dbReference type="PROSITE" id="PS50853">
    <property type="entry name" value="FN3"/>
    <property type="match status" value="1"/>
</dbReference>
<evidence type="ECO:0000256" key="1">
    <source>
        <dbReference type="ARBA" id="ARBA00022737"/>
    </source>
</evidence>
<dbReference type="Pfam" id="PF17161">
    <property type="entry name" value="DUF5123"/>
    <property type="match status" value="1"/>
</dbReference>